<comment type="caution">
    <text evidence="2">The sequence shown here is derived from an EMBL/GenBank/DDBJ whole genome shotgun (WGS) entry which is preliminary data.</text>
</comment>
<evidence type="ECO:0000313" key="3">
    <source>
        <dbReference type="Proteomes" id="UP001500582"/>
    </source>
</evidence>
<organism evidence="2 3">
    <name type="scientific">Mucilaginibacter gynuensis</name>
    <dbReference type="NCBI Taxonomy" id="1302236"/>
    <lineage>
        <taxon>Bacteria</taxon>
        <taxon>Pseudomonadati</taxon>
        <taxon>Bacteroidota</taxon>
        <taxon>Sphingobacteriia</taxon>
        <taxon>Sphingobacteriales</taxon>
        <taxon>Sphingobacteriaceae</taxon>
        <taxon>Mucilaginibacter</taxon>
    </lineage>
</organism>
<dbReference type="Proteomes" id="UP001500582">
    <property type="component" value="Unassembled WGS sequence"/>
</dbReference>
<proteinExistence type="predicted"/>
<keyword evidence="3" id="KW-1185">Reference proteome</keyword>
<reference evidence="3" key="1">
    <citation type="journal article" date="2019" name="Int. J. Syst. Evol. Microbiol.">
        <title>The Global Catalogue of Microorganisms (GCM) 10K type strain sequencing project: providing services to taxonomists for standard genome sequencing and annotation.</title>
        <authorList>
            <consortium name="The Broad Institute Genomics Platform"/>
            <consortium name="The Broad Institute Genome Sequencing Center for Infectious Disease"/>
            <person name="Wu L."/>
            <person name="Ma J."/>
        </authorList>
    </citation>
    <scope>NUCLEOTIDE SEQUENCE [LARGE SCALE GENOMIC DNA]</scope>
    <source>
        <strain evidence="3">JCM 17705</strain>
    </source>
</reference>
<accession>A0ABP8GC48</accession>
<gene>
    <name evidence="2" type="ORF">GCM10023149_21440</name>
</gene>
<dbReference type="RefSeq" id="WP_345211062.1">
    <property type="nucleotide sequence ID" value="NZ_BAABFT010000004.1"/>
</dbReference>
<sequence length="71" mass="8079">MENTDALKNRNAELIAENEQLKEDARQLAEVTQAYQESQNRFQAVFEASRLGNKIIASDLKILILTAQLFL</sequence>
<keyword evidence="1" id="KW-0175">Coiled coil</keyword>
<feature type="coiled-coil region" evidence="1">
    <location>
        <begin position="4"/>
        <end position="41"/>
    </location>
</feature>
<name>A0ABP8GC48_9SPHI</name>
<evidence type="ECO:0000256" key="1">
    <source>
        <dbReference type="SAM" id="Coils"/>
    </source>
</evidence>
<evidence type="ECO:0000313" key="2">
    <source>
        <dbReference type="EMBL" id="GAA4321555.1"/>
    </source>
</evidence>
<dbReference type="EMBL" id="BAABFT010000004">
    <property type="protein sequence ID" value="GAA4321555.1"/>
    <property type="molecule type" value="Genomic_DNA"/>
</dbReference>
<protein>
    <submittedName>
        <fullName evidence="2">Uncharacterized protein</fullName>
    </submittedName>
</protein>